<dbReference type="SUPFAM" id="SSF158446">
    <property type="entry name" value="IVS-encoded protein-like"/>
    <property type="match status" value="1"/>
</dbReference>
<dbReference type="PIRSF" id="PIRSF035652">
    <property type="entry name" value="CHP02436"/>
    <property type="match status" value="1"/>
</dbReference>
<dbReference type="Gene3D" id="1.20.1440.60">
    <property type="entry name" value="23S rRNA-intervening sequence"/>
    <property type="match status" value="1"/>
</dbReference>
<evidence type="ECO:0008006" key="3">
    <source>
        <dbReference type="Google" id="ProtNLM"/>
    </source>
</evidence>
<keyword evidence="2" id="KW-1185">Reference proteome</keyword>
<organism evidence="1 2">
    <name type="scientific">Calothrix parasitica NIES-267</name>
    <dbReference type="NCBI Taxonomy" id="1973488"/>
    <lineage>
        <taxon>Bacteria</taxon>
        <taxon>Bacillati</taxon>
        <taxon>Cyanobacteriota</taxon>
        <taxon>Cyanophyceae</taxon>
        <taxon>Nostocales</taxon>
        <taxon>Calotrichaceae</taxon>
        <taxon>Calothrix</taxon>
    </lineage>
</organism>
<reference evidence="1 2" key="1">
    <citation type="submission" date="2017-06" db="EMBL/GenBank/DDBJ databases">
        <title>Genome sequencing of cyanobaciteial culture collection at National Institute for Environmental Studies (NIES).</title>
        <authorList>
            <person name="Hirose Y."/>
            <person name="Shimura Y."/>
            <person name="Fujisawa T."/>
            <person name="Nakamura Y."/>
            <person name="Kawachi M."/>
        </authorList>
    </citation>
    <scope>NUCLEOTIDE SEQUENCE [LARGE SCALE GENOMIC DNA]</scope>
    <source>
        <strain evidence="1 2">NIES-267</strain>
    </source>
</reference>
<dbReference type="PANTHER" id="PTHR38471:SF2">
    <property type="entry name" value="FOUR HELIX BUNDLE PROTEIN"/>
    <property type="match status" value="1"/>
</dbReference>
<dbReference type="AlphaFoldDB" id="A0A1Z4LLF6"/>
<accession>A0A1Z4LLF6</accession>
<dbReference type="InterPro" id="IPR012657">
    <property type="entry name" value="23S_rRNA-intervening_sequence"/>
</dbReference>
<evidence type="ECO:0000313" key="2">
    <source>
        <dbReference type="Proteomes" id="UP000218418"/>
    </source>
</evidence>
<gene>
    <name evidence="1" type="ORF">NIES267_14970</name>
</gene>
<proteinExistence type="predicted"/>
<dbReference type="InterPro" id="IPR036583">
    <property type="entry name" value="23S_rRNA_IVS_sf"/>
</dbReference>
<dbReference type="EMBL" id="AP018227">
    <property type="protein sequence ID" value="BAY82019.1"/>
    <property type="molecule type" value="Genomic_DNA"/>
</dbReference>
<dbReference type="OrthoDB" id="285993at2"/>
<dbReference type="NCBIfam" id="TIGR02436">
    <property type="entry name" value="four helix bundle protein"/>
    <property type="match status" value="1"/>
</dbReference>
<name>A0A1Z4LLF6_9CYAN</name>
<protein>
    <recommendedName>
        <fullName evidence="3">CHP02436-containing protein</fullName>
    </recommendedName>
</protein>
<dbReference type="Pfam" id="PF05635">
    <property type="entry name" value="23S_rRNA_IVP"/>
    <property type="match status" value="1"/>
</dbReference>
<evidence type="ECO:0000313" key="1">
    <source>
        <dbReference type="EMBL" id="BAY82019.1"/>
    </source>
</evidence>
<sequence>MATSIIQNKSFDFALEIIHLYTQLQHHKEYVISNQLLKSGTSIGANVEEASGGQSRKDFLAKMYIAYKEARETKYWLRLLKHSNLVTIDVTQELLTIDEIIRILSSIVKTTEQSIKK</sequence>
<dbReference type="PANTHER" id="PTHR38471">
    <property type="entry name" value="FOUR HELIX BUNDLE PROTEIN"/>
    <property type="match status" value="1"/>
</dbReference>
<dbReference type="Proteomes" id="UP000218418">
    <property type="component" value="Chromosome"/>
</dbReference>